<reference evidence="1" key="1">
    <citation type="submission" date="2021-03" db="EMBL/GenBank/DDBJ databases">
        <title>Evolutionary innovations through gain and loss of genes in the ectomycorrhizal Boletales.</title>
        <authorList>
            <person name="Wu G."/>
            <person name="Miyauchi S."/>
            <person name="Morin E."/>
            <person name="Yang Z.-L."/>
            <person name="Xu J."/>
            <person name="Martin F.M."/>
        </authorList>
    </citation>
    <scope>NUCLEOTIDE SEQUENCE</scope>
    <source>
        <strain evidence="1">BR01</strain>
    </source>
</reference>
<proteinExistence type="predicted"/>
<name>A0A8I2YDQ7_9AGAM</name>
<protein>
    <submittedName>
        <fullName evidence="1">Uncharacterized protein</fullName>
    </submittedName>
</protein>
<organism evidence="1 2">
    <name type="scientific">Boletus reticuloceps</name>
    <dbReference type="NCBI Taxonomy" id="495285"/>
    <lineage>
        <taxon>Eukaryota</taxon>
        <taxon>Fungi</taxon>
        <taxon>Dikarya</taxon>
        <taxon>Basidiomycota</taxon>
        <taxon>Agaricomycotina</taxon>
        <taxon>Agaricomycetes</taxon>
        <taxon>Agaricomycetidae</taxon>
        <taxon>Boletales</taxon>
        <taxon>Boletineae</taxon>
        <taxon>Boletaceae</taxon>
        <taxon>Boletoideae</taxon>
        <taxon>Boletus</taxon>
    </lineage>
</organism>
<gene>
    <name evidence="1" type="ORF">JVT61DRAFT_13330</name>
</gene>
<accession>A0A8I2YDQ7</accession>
<dbReference type="EMBL" id="JAGFBS010000060">
    <property type="protein sequence ID" value="KAG6369943.1"/>
    <property type="molecule type" value="Genomic_DNA"/>
</dbReference>
<keyword evidence="2" id="KW-1185">Reference proteome</keyword>
<dbReference type="OrthoDB" id="2688790at2759"/>
<dbReference type="AlphaFoldDB" id="A0A8I2YDQ7"/>
<dbReference type="Proteomes" id="UP000683000">
    <property type="component" value="Unassembled WGS sequence"/>
</dbReference>
<evidence type="ECO:0000313" key="1">
    <source>
        <dbReference type="EMBL" id="KAG6369943.1"/>
    </source>
</evidence>
<evidence type="ECO:0000313" key="2">
    <source>
        <dbReference type="Proteomes" id="UP000683000"/>
    </source>
</evidence>
<sequence length="108" mass="12764">MIICMSILFDKFKIETHYPYIIYPSTHTFLEVLDQAEPHWHWSKQFRVPLTRMGVKSLDDIDLVTLESLHLFFALPPVLIMDFFSWALETIQAHHQSHPLLVAQGRHH</sequence>
<comment type="caution">
    <text evidence="1">The sequence shown here is derived from an EMBL/GenBank/DDBJ whole genome shotgun (WGS) entry which is preliminary data.</text>
</comment>